<keyword evidence="1" id="KW-0472">Membrane</keyword>
<name>A0A225SPL2_9BURK</name>
<keyword evidence="1" id="KW-0812">Transmembrane</keyword>
<dbReference type="EMBL" id="NJGV01000021">
    <property type="protein sequence ID" value="OWY33033.1"/>
    <property type="molecule type" value="Genomic_DNA"/>
</dbReference>
<protein>
    <submittedName>
        <fullName evidence="2">Uncharacterized protein</fullName>
    </submittedName>
</protein>
<gene>
    <name evidence="2" type="ORF">CEJ45_19115</name>
</gene>
<dbReference type="RefSeq" id="WP_088756615.1">
    <property type="nucleotide sequence ID" value="NZ_JARJFG010000039.1"/>
</dbReference>
<reference evidence="2 3" key="1">
    <citation type="journal article" date="2010" name="Int. J. Syst. Evol. Microbiol.">
        <title>Reclassification of Herbaspirillum putei as a later heterotypic synonym of Herbaspirillum huttiense, with the description of H. huttiense subsp. huttiense subsp. nov. and H. huttiense subsp. putei subsp. nov., comb. nov., and description of Herbaspirillum aquaticum sp. nov.</title>
        <authorList>
            <person name="Dobritsa A.P."/>
            <person name="Reddy M.C."/>
            <person name="Samadpour M."/>
        </authorList>
    </citation>
    <scope>NUCLEOTIDE SEQUENCE [LARGE SCALE GENOMIC DNA]</scope>
    <source>
        <strain evidence="2 3">IEH 4430</strain>
    </source>
</reference>
<keyword evidence="1" id="KW-1133">Transmembrane helix</keyword>
<dbReference type="Proteomes" id="UP000214747">
    <property type="component" value="Unassembled WGS sequence"/>
</dbReference>
<comment type="caution">
    <text evidence="2">The sequence shown here is derived from an EMBL/GenBank/DDBJ whole genome shotgun (WGS) entry which is preliminary data.</text>
</comment>
<keyword evidence="3" id="KW-1185">Reference proteome</keyword>
<evidence type="ECO:0000256" key="1">
    <source>
        <dbReference type="SAM" id="Phobius"/>
    </source>
</evidence>
<evidence type="ECO:0000313" key="3">
    <source>
        <dbReference type="Proteomes" id="UP000214747"/>
    </source>
</evidence>
<feature type="transmembrane region" description="Helical" evidence="1">
    <location>
        <begin position="12"/>
        <end position="38"/>
    </location>
</feature>
<feature type="transmembrane region" description="Helical" evidence="1">
    <location>
        <begin position="75"/>
        <end position="95"/>
    </location>
</feature>
<evidence type="ECO:0000313" key="2">
    <source>
        <dbReference type="EMBL" id="OWY33033.1"/>
    </source>
</evidence>
<feature type="transmembrane region" description="Helical" evidence="1">
    <location>
        <begin position="115"/>
        <end position="136"/>
    </location>
</feature>
<proteinExistence type="predicted"/>
<dbReference type="AlphaFoldDB" id="A0A225SPL2"/>
<feature type="transmembrane region" description="Helical" evidence="1">
    <location>
        <begin position="162"/>
        <end position="181"/>
    </location>
</feature>
<accession>A0A225SPL2</accession>
<sequence>MDRSVVFTPREPVLPGGLFLNCLCLLAISGCLGLLLYLQVVLPLPPNPLRQLQCTGVILTGIGFMRNLRFGIKSAHYGVALVGALLTGLLALRQISLEALAGQSPTGPLLQGMHLHTWSALFALAAILTIAALLGVKSAEYPATLLLLQSEERQDQPRRIPWGRIAVSTIFLVLVAAHLVASLNDCTRASCAAGLLDRLMLPSIPLPKPQ</sequence>
<organism evidence="2 3">
    <name type="scientific">Herbaspirillum aquaticum</name>
    <dbReference type="NCBI Taxonomy" id="568783"/>
    <lineage>
        <taxon>Bacteria</taxon>
        <taxon>Pseudomonadati</taxon>
        <taxon>Pseudomonadota</taxon>
        <taxon>Betaproteobacteria</taxon>
        <taxon>Burkholderiales</taxon>
        <taxon>Oxalobacteraceae</taxon>
        <taxon>Herbaspirillum</taxon>
    </lineage>
</organism>
<dbReference type="PROSITE" id="PS51257">
    <property type="entry name" value="PROKAR_LIPOPROTEIN"/>
    <property type="match status" value="1"/>
</dbReference>